<evidence type="ECO:0000313" key="2">
    <source>
        <dbReference type="Proteomes" id="UP000240739"/>
    </source>
</evidence>
<proteinExistence type="predicted"/>
<evidence type="ECO:0000313" key="1">
    <source>
        <dbReference type="EMBL" id="PTL55740.1"/>
    </source>
</evidence>
<dbReference type="Proteomes" id="UP000240739">
    <property type="component" value="Unassembled WGS sequence"/>
</dbReference>
<accession>A0A2T4UE00</accession>
<dbReference type="RefSeq" id="WP_107570783.1">
    <property type="nucleotide sequence ID" value="NZ_PYYB01000003.1"/>
</dbReference>
<sequence length="93" mass="9810">MIDEIRDHIRDHPQAHVLIASRSLTPDDLAPHPPGARVRHDRIDLADGGTVRFVRSPAGGRGRAVDAAYVDSDTPTSVIAAIAPCIAAVSRGA</sequence>
<gene>
    <name evidence="1" type="ORF">C7Y72_19110</name>
</gene>
<dbReference type="AlphaFoldDB" id="A0A2T4UE00"/>
<reference evidence="1 2" key="1">
    <citation type="submission" date="2018-03" db="EMBL/GenBank/DDBJ databases">
        <title>Aquarubrobacter algicola gen. nov., sp. nov., a novel actinobacterium isolated from shallow eutrophic lake during the end of cyanobacterial harmful algal blooms.</title>
        <authorList>
            <person name="Chun S.J."/>
        </authorList>
    </citation>
    <scope>NUCLEOTIDE SEQUENCE [LARGE SCALE GENOMIC DNA]</scope>
    <source>
        <strain evidence="1 2">Seoho-28</strain>
    </source>
</reference>
<name>A0A2T4UE00_9ACTN</name>
<protein>
    <submittedName>
        <fullName evidence="1">Uncharacterized protein</fullName>
    </submittedName>
</protein>
<dbReference type="EMBL" id="PYYB01000003">
    <property type="protein sequence ID" value="PTL55740.1"/>
    <property type="molecule type" value="Genomic_DNA"/>
</dbReference>
<keyword evidence="2" id="KW-1185">Reference proteome</keyword>
<organism evidence="1 2">
    <name type="scientific">Paraconexibacter algicola</name>
    <dbReference type="NCBI Taxonomy" id="2133960"/>
    <lineage>
        <taxon>Bacteria</taxon>
        <taxon>Bacillati</taxon>
        <taxon>Actinomycetota</taxon>
        <taxon>Thermoleophilia</taxon>
        <taxon>Solirubrobacterales</taxon>
        <taxon>Paraconexibacteraceae</taxon>
        <taxon>Paraconexibacter</taxon>
    </lineage>
</organism>
<comment type="caution">
    <text evidence="1">The sequence shown here is derived from an EMBL/GenBank/DDBJ whole genome shotgun (WGS) entry which is preliminary data.</text>
</comment>